<dbReference type="Proteomes" id="UP001465668">
    <property type="component" value="Unassembled WGS sequence"/>
</dbReference>
<name>A0ABR2X762_9PEZI</name>
<keyword evidence="2" id="KW-1185">Reference proteome</keyword>
<reference evidence="1 2" key="1">
    <citation type="submission" date="2024-02" db="EMBL/GenBank/DDBJ databases">
        <title>First draft genome assembly of two strains of Seiridium cardinale.</title>
        <authorList>
            <person name="Emiliani G."/>
            <person name="Scali E."/>
        </authorList>
    </citation>
    <scope>NUCLEOTIDE SEQUENCE [LARGE SCALE GENOMIC DNA]</scope>
    <source>
        <strain evidence="1 2">BM-138-000479</strain>
    </source>
</reference>
<gene>
    <name evidence="1" type="ORF">SCAR479_13721</name>
</gene>
<comment type="caution">
    <text evidence="1">The sequence shown here is derived from an EMBL/GenBank/DDBJ whole genome shotgun (WGS) entry which is preliminary data.</text>
</comment>
<evidence type="ECO:0000313" key="1">
    <source>
        <dbReference type="EMBL" id="KAK9769602.1"/>
    </source>
</evidence>
<proteinExistence type="predicted"/>
<protein>
    <submittedName>
        <fullName evidence="1">Heterokaryon incompatibility domain-containing protein</fullName>
    </submittedName>
</protein>
<evidence type="ECO:0000313" key="2">
    <source>
        <dbReference type="Proteomes" id="UP001465668"/>
    </source>
</evidence>
<dbReference type="EMBL" id="JARVKM010000117">
    <property type="protein sequence ID" value="KAK9769602.1"/>
    <property type="molecule type" value="Genomic_DNA"/>
</dbReference>
<accession>A0ABR2X762</accession>
<organism evidence="1 2">
    <name type="scientific">Seiridium cardinale</name>
    <dbReference type="NCBI Taxonomy" id="138064"/>
    <lineage>
        <taxon>Eukaryota</taxon>
        <taxon>Fungi</taxon>
        <taxon>Dikarya</taxon>
        <taxon>Ascomycota</taxon>
        <taxon>Pezizomycotina</taxon>
        <taxon>Sordariomycetes</taxon>
        <taxon>Xylariomycetidae</taxon>
        <taxon>Amphisphaeriales</taxon>
        <taxon>Sporocadaceae</taxon>
        <taxon>Seiridium</taxon>
    </lineage>
</organism>
<sequence length="104" mass="11484">MEGSSKEAYIGIDTANAMIVTDASSSRCDGKSFNLKLIVGEVTFSVALDVVSYSAALIDMDVFVLPVLCTSADNRPYNEEGFMILSLGTWLWLWNNERGIRRLI</sequence>